<keyword evidence="1" id="KW-1133">Transmembrane helix</keyword>
<dbReference type="PANTHER" id="PTHR23272:SF166">
    <property type="entry name" value="ZINC FINGER BED DOMAIN-CONTAINING PROTEIN RICESLEEPER 2-LIKE ISOFORM X1"/>
    <property type="match status" value="1"/>
</dbReference>
<name>A0A396JX41_MEDTR</name>
<dbReference type="EMBL" id="PSQE01000001">
    <property type="protein sequence ID" value="RHN80788.1"/>
    <property type="molecule type" value="Genomic_DNA"/>
</dbReference>
<dbReference type="InterPro" id="IPR025525">
    <property type="entry name" value="hAT-like_transposase_RNase-H"/>
</dbReference>
<dbReference type="SUPFAM" id="SSF53098">
    <property type="entry name" value="Ribonuclease H-like"/>
    <property type="match status" value="1"/>
</dbReference>
<comment type="caution">
    <text evidence="3">The sequence shown here is derived from an EMBL/GenBank/DDBJ whole genome shotgun (WGS) entry which is preliminary data.</text>
</comment>
<dbReference type="AlphaFoldDB" id="A0A396JX41"/>
<organism evidence="3">
    <name type="scientific">Medicago truncatula</name>
    <name type="common">Barrel medic</name>
    <name type="synonym">Medicago tribuloides</name>
    <dbReference type="NCBI Taxonomy" id="3880"/>
    <lineage>
        <taxon>Eukaryota</taxon>
        <taxon>Viridiplantae</taxon>
        <taxon>Streptophyta</taxon>
        <taxon>Embryophyta</taxon>
        <taxon>Tracheophyta</taxon>
        <taxon>Spermatophyta</taxon>
        <taxon>Magnoliopsida</taxon>
        <taxon>eudicotyledons</taxon>
        <taxon>Gunneridae</taxon>
        <taxon>Pentapetalae</taxon>
        <taxon>rosids</taxon>
        <taxon>fabids</taxon>
        <taxon>Fabales</taxon>
        <taxon>Fabaceae</taxon>
        <taxon>Papilionoideae</taxon>
        <taxon>50 kb inversion clade</taxon>
        <taxon>NPAAA clade</taxon>
        <taxon>Hologalegina</taxon>
        <taxon>IRL clade</taxon>
        <taxon>Trifolieae</taxon>
        <taxon>Medicago</taxon>
    </lineage>
</organism>
<sequence>MHCIRLDKVWLMLENKVEHYNFLNVLGMLVILILQSDCVTRWNSTFFLNVLGMLVILIQQSDCVTRWNSTFRMLQSAINYRRAFYSLSLRNSNFKCCPTSDEWRRAETMCDILKPFYNITNLICDSSYPPSNLYFGEIWKLECLIRSYLTNEDLLIQNMAGSMKETFDKYWINYGVVFAFGAILDPTKKFNFLKFAYQKLDPLTGEEKLKMVRMTLENLFAEYVKNGIPSNPSSSQVQPKSYE</sequence>
<reference evidence="3" key="1">
    <citation type="journal article" date="2018" name="Nat. Plants">
        <title>Whole-genome landscape of Medicago truncatula symbiotic genes.</title>
        <authorList>
            <person name="Pecrix Y."/>
            <person name="Gamas P."/>
            <person name="Carrere S."/>
        </authorList>
    </citation>
    <scope>NUCLEOTIDE SEQUENCE</scope>
    <source>
        <tissue evidence="3">Leaves</tissue>
    </source>
</reference>
<dbReference type="Gramene" id="rna4754">
    <property type="protein sequence ID" value="RHN80788.1"/>
    <property type="gene ID" value="gene4754"/>
</dbReference>
<dbReference type="Pfam" id="PF14372">
    <property type="entry name" value="hAT-like_RNase-H"/>
    <property type="match status" value="1"/>
</dbReference>
<protein>
    <submittedName>
        <fullName evidence="3">Putative ribonuclease H-like domain, hAT-like transposase, RNase-H</fullName>
    </submittedName>
</protein>
<proteinExistence type="predicted"/>
<feature type="transmembrane region" description="Helical" evidence="1">
    <location>
        <begin position="20"/>
        <end position="36"/>
    </location>
</feature>
<dbReference type="GO" id="GO:0003677">
    <property type="term" value="F:DNA binding"/>
    <property type="evidence" value="ECO:0007669"/>
    <property type="project" value="InterPro"/>
</dbReference>
<feature type="domain" description="hAT-like transposase RNase-H fold" evidence="2">
    <location>
        <begin position="124"/>
        <end position="223"/>
    </location>
</feature>
<evidence type="ECO:0000313" key="3">
    <source>
        <dbReference type="EMBL" id="RHN80788.1"/>
    </source>
</evidence>
<evidence type="ECO:0000259" key="2">
    <source>
        <dbReference type="Pfam" id="PF14372"/>
    </source>
</evidence>
<gene>
    <name evidence="3" type="ORF">MtrunA17_Chr1g0192041</name>
</gene>
<keyword evidence="1" id="KW-0472">Membrane</keyword>
<keyword evidence="1" id="KW-0812">Transmembrane</keyword>
<dbReference type="Proteomes" id="UP000265566">
    <property type="component" value="Chromosome 1"/>
</dbReference>
<accession>A0A396JX41</accession>
<dbReference type="PANTHER" id="PTHR23272">
    <property type="entry name" value="BED FINGER-RELATED"/>
    <property type="match status" value="1"/>
</dbReference>
<dbReference type="InterPro" id="IPR012337">
    <property type="entry name" value="RNaseH-like_sf"/>
</dbReference>
<evidence type="ECO:0000256" key="1">
    <source>
        <dbReference type="SAM" id="Phobius"/>
    </source>
</evidence>